<comment type="caution">
    <text evidence="2">The sequence shown here is derived from an EMBL/GenBank/DDBJ whole genome shotgun (WGS) entry which is preliminary data.</text>
</comment>
<reference evidence="2 3" key="1">
    <citation type="journal article" date="2014" name="Int. J. Syst. Evol. Microbiol.">
        <title>Complete genome sequence of Corynebacterium casei LMG S-19264T (=DSM 44701T), isolated from a smear-ripened cheese.</title>
        <authorList>
            <consortium name="US DOE Joint Genome Institute (JGI-PGF)"/>
            <person name="Walter F."/>
            <person name="Albersmeier A."/>
            <person name="Kalinowski J."/>
            <person name="Ruckert C."/>
        </authorList>
    </citation>
    <scope>NUCLEOTIDE SEQUENCE [LARGE SCALE GENOMIC DNA]</scope>
    <source>
        <strain evidence="2 3">CGMCC 1.7286</strain>
    </source>
</reference>
<keyword evidence="3" id="KW-1185">Reference proteome</keyword>
<keyword evidence="1" id="KW-0175">Coiled coil</keyword>
<dbReference type="RefSeq" id="WP_188860137.1">
    <property type="nucleotide sequence ID" value="NZ_BMLT01000004.1"/>
</dbReference>
<gene>
    <name evidence="2" type="ORF">GCM10011348_16730</name>
</gene>
<dbReference type="EMBL" id="BMLT01000004">
    <property type="protein sequence ID" value="GGO80330.1"/>
    <property type="molecule type" value="Genomic_DNA"/>
</dbReference>
<organism evidence="2 3">
    <name type="scientific">Marinobacterium nitratireducens</name>
    <dbReference type="NCBI Taxonomy" id="518897"/>
    <lineage>
        <taxon>Bacteria</taxon>
        <taxon>Pseudomonadati</taxon>
        <taxon>Pseudomonadota</taxon>
        <taxon>Gammaproteobacteria</taxon>
        <taxon>Oceanospirillales</taxon>
        <taxon>Oceanospirillaceae</taxon>
        <taxon>Marinobacterium</taxon>
    </lineage>
</organism>
<dbReference type="Proteomes" id="UP000599578">
    <property type="component" value="Unassembled WGS sequence"/>
</dbReference>
<evidence type="ECO:0000256" key="1">
    <source>
        <dbReference type="SAM" id="Coils"/>
    </source>
</evidence>
<sequence>MPSSKKNLKLLGAAILAAALGTGGYIAYSSMQTQHRDNLEDLEQFGFGMSSHSPYSESVGELGALQLPATFADDELTPTQRVIYGLMQDKDRLIEENRALKEDLEKLRQQVAELQEYRQTNERFAPETFDEEVRRVETDLRTYLGRLPEAERFSNLRIEIMAAASAEEYRRFVRQHRLMVDSVDRDVIVNRQLPGFAFCVGDAAEIATNSASEERMVAQYLRAGDSSLLTAPLRRDLETVLEPCQLALRKALESTL</sequence>
<feature type="coiled-coil region" evidence="1">
    <location>
        <begin position="90"/>
        <end position="120"/>
    </location>
</feature>
<protein>
    <submittedName>
        <fullName evidence="2">Uncharacterized protein</fullName>
    </submittedName>
</protein>
<evidence type="ECO:0000313" key="2">
    <source>
        <dbReference type="EMBL" id="GGO80330.1"/>
    </source>
</evidence>
<accession>A0A917ZBJ5</accession>
<evidence type="ECO:0000313" key="3">
    <source>
        <dbReference type="Proteomes" id="UP000599578"/>
    </source>
</evidence>
<dbReference type="AlphaFoldDB" id="A0A917ZBJ5"/>
<name>A0A917ZBJ5_9GAMM</name>
<proteinExistence type="predicted"/>